<feature type="compositionally biased region" description="Low complexity" evidence="1">
    <location>
        <begin position="179"/>
        <end position="189"/>
    </location>
</feature>
<feature type="compositionally biased region" description="Gly residues" evidence="1">
    <location>
        <begin position="1706"/>
        <end position="1729"/>
    </location>
</feature>
<keyword evidence="4" id="KW-1185">Reference proteome</keyword>
<feature type="compositionally biased region" description="Low complexity" evidence="1">
    <location>
        <begin position="1730"/>
        <end position="1740"/>
    </location>
</feature>
<feature type="compositionally biased region" description="Low complexity" evidence="1">
    <location>
        <begin position="215"/>
        <end position="224"/>
    </location>
</feature>
<gene>
    <name evidence="3" type="ORF">HYH02_004556</name>
</gene>
<evidence type="ECO:0000313" key="4">
    <source>
        <dbReference type="Proteomes" id="UP000613740"/>
    </source>
</evidence>
<feature type="compositionally biased region" description="Basic and acidic residues" evidence="1">
    <location>
        <begin position="1641"/>
        <end position="1657"/>
    </location>
</feature>
<feature type="compositionally biased region" description="Low complexity" evidence="1">
    <location>
        <begin position="1876"/>
        <end position="1895"/>
    </location>
</feature>
<dbReference type="InterPro" id="IPR051681">
    <property type="entry name" value="Ser/Thr_Kinases-Pseudokinases"/>
</dbReference>
<feature type="compositionally biased region" description="Gly residues" evidence="1">
    <location>
        <begin position="846"/>
        <end position="860"/>
    </location>
</feature>
<feature type="region of interest" description="Disordered" evidence="1">
    <location>
        <begin position="1005"/>
        <end position="1214"/>
    </location>
</feature>
<proteinExistence type="predicted"/>
<dbReference type="OrthoDB" id="550484at2759"/>
<feature type="compositionally biased region" description="Gly residues" evidence="1">
    <location>
        <begin position="1861"/>
        <end position="1875"/>
    </location>
</feature>
<comment type="caution">
    <text evidence="3">The sequence shown here is derived from an EMBL/GenBank/DDBJ whole genome shotgun (WGS) entry which is preliminary data.</text>
</comment>
<dbReference type="Proteomes" id="UP000613740">
    <property type="component" value="Unassembled WGS sequence"/>
</dbReference>
<protein>
    <recommendedName>
        <fullName evidence="2">Serine-threonine/tyrosine-protein kinase catalytic domain-containing protein</fullName>
    </recommendedName>
</protein>
<feature type="compositionally biased region" description="Gly residues" evidence="1">
    <location>
        <begin position="1670"/>
        <end position="1686"/>
    </location>
</feature>
<accession>A0A835WMV3</accession>
<dbReference type="InterPro" id="IPR011009">
    <property type="entry name" value="Kinase-like_dom_sf"/>
</dbReference>
<feature type="region of interest" description="Disordered" evidence="1">
    <location>
        <begin position="1852"/>
        <end position="1902"/>
    </location>
</feature>
<feature type="region of interest" description="Disordered" evidence="1">
    <location>
        <begin position="1572"/>
        <end position="1752"/>
    </location>
</feature>
<reference evidence="3" key="1">
    <citation type="journal article" date="2020" name="bioRxiv">
        <title>Comparative genomics of Chlamydomonas.</title>
        <authorList>
            <person name="Craig R.J."/>
            <person name="Hasan A.R."/>
            <person name="Ness R.W."/>
            <person name="Keightley P.D."/>
        </authorList>
    </citation>
    <scope>NUCLEOTIDE SEQUENCE</scope>
    <source>
        <strain evidence="3">CCAP 11/173</strain>
    </source>
</reference>
<feature type="region of interest" description="Disordered" evidence="1">
    <location>
        <begin position="914"/>
        <end position="951"/>
    </location>
</feature>
<feature type="region of interest" description="Disordered" evidence="1">
    <location>
        <begin position="577"/>
        <end position="609"/>
    </location>
</feature>
<feature type="compositionally biased region" description="Low complexity" evidence="1">
    <location>
        <begin position="724"/>
        <end position="737"/>
    </location>
</feature>
<dbReference type="GO" id="GO:0004674">
    <property type="term" value="F:protein serine/threonine kinase activity"/>
    <property type="evidence" value="ECO:0007669"/>
    <property type="project" value="TreeGrafter"/>
</dbReference>
<feature type="compositionally biased region" description="Low complexity" evidence="1">
    <location>
        <begin position="1658"/>
        <end position="1669"/>
    </location>
</feature>
<feature type="region of interest" description="Disordered" evidence="1">
    <location>
        <begin position="1784"/>
        <end position="1810"/>
    </location>
</feature>
<feature type="compositionally biased region" description="Low complexity" evidence="1">
    <location>
        <begin position="1191"/>
        <end position="1204"/>
    </location>
</feature>
<feature type="region of interest" description="Disordered" evidence="1">
    <location>
        <begin position="796"/>
        <end position="872"/>
    </location>
</feature>
<dbReference type="SUPFAM" id="SSF56112">
    <property type="entry name" value="Protein kinase-like (PK-like)"/>
    <property type="match status" value="1"/>
</dbReference>
<feature type="compositionally biased region" description="Low complexity" evidence="1">
    <location>
        <begin position="683"/>
        <end position="715"/>
    </location>
</feature>
<feature type="compositionally biased region" description="Low complexity" evidence="1">
    <location>
        <begin position="806"/>
        <end position="820"/>
    </location>
</feature>
<dbReference type="PANTHER" id="PTHR44329:SF289">
    <property type="entry name" value="SERINE_THREONINE-PROTEIN KINASE VIK"/>
    <property type="match status" value="1"/>
</dbReference>
<feature type="compositionally biased region" description="Low complexity" evidence="1">
    <location>
        <begin position="1593"/>
        <end position="1608"/>
    </location>
</feature>
<feature type="region of interest" description="Disordered" evidence="1">
    <location>
        <begin position="1330"/>
        <end position="1356"/>
    </location>
</feature>
<feature type="compositionally biased region" description="Gly residues" evidence="1">
    <location>
        <begin position="580"/>
        <end position="596"/>
    </location>
</feature>
<feature type="compositionally biased region" description="Polar residues" evidence="1">
    <location>
        <begin position="942"/>
        <end position="951"/>
    </location>
</feature>
<feature type="compositionally biased region" description="Low complexity" evidence="1">
    <location>
        <begin position="240"/>
        <end position="263"/>
    </location>
</feature>
<evidence type="ECO:0000259" key="2">
    <source>
        <dbReference type="Pfam" id="PF07714"/>
    </source>
</evidence>
<feature type="region of interest" description="Disordered" evidence="1">
    <location>
        <begin position="679"/>
        <end position="740"/>
    </location>
</feature>
<feature type="compositionally biased region" description="Polar residues" evidence="1">
    <location>
        <begin position="1169"/>
        <end position="1183"/>
    </location>
</feature>
<feature type="region of interest" description="Disordered" evidence="1">
    <location>
        <begin position="322"/>
        <end position="389"/>
    </location>
</feature>
<feature type="domain" description="Serine-threonine/tyrosine-protein kinase catalytic" evidence="2">
    <location>
        <begin position="1413"/>
        <end position="1492"/>
    </location>
</feature>
<feature type="compositionally biased region" description="Basic and acidic residues" evidence="1">
    <location>
        <begin position="1343"/>
        <end position="1354"/>
    </location>
</feature>
<evidence type="ECO:0000256" key="1">
    <source>
        <dbReference type="SAM" id="MobiDB-lite"/>
    </source>
</evidence>
<feature type="compositionally biased region" description="Gly residues" evidence="1">
    <location>
        <begin position="915"/>
        <end position="924"/>
    </location>
</feature>
<organism evidence="3 4">
    <name type="scientific">Chlamydomonas schloesseri</name>
    <dbReference type="NCBI Taxonomy" id="2026947"/>
    <lineage>
        <taxon>Eukaryota</taxon>
        <taxon>Viridiplantae</taxon>
        <taxon>Chlorophyta</taxon>
        <taxon>core chlorophytes</taxon>
        <taxon>Chlorophyceae</taxon>
        <taxon>CS clade</taxon>
        <taxon>Chlamydomonadales</taxon>
        <taxon>Chlamydomonadaceae</taxon>
        <taxon>Chlamydomonas</taxon>
    </lineage>
</organism>
<feature type="region of interest" description="Disordered" evidence="1">
    <location>
        <begin position="179"/>
        <end position="287"/>
    </location>
</feature>
<feature type="compositionally biased region" description="Low complexity" evidence="1">
    <location>
        <begin position="468"/>
        <end position="484"/>
    </location>
</feature>
<feature type="compositionally biased region" description="Gly residues" evidence="1">
    <location>
        <begin position="1046"/>
        <end position="1063"/>
    </location>
</feature>
<dbReference type="PANTHER" id="PTHR44329">
    <property type="entry name" value="SERINE/THREONINE-PROTEIN KINASE TNNI3K-RELATED"/>
    <property type="match status" value="1"/>
</dbReference>
<feature type="region of interest" description="Disordered" evidence="1">
    <location>
        <begin position="436"/>
        <end position="484"/>
    </location>
</feature>
<dbReference type="Gene3D" id="1.10.510.10">
    <property type="entry name" value="Transferase(Phosphotransferase) domain 1"/>
    <property type="match status" value="1"/>
</dbReference>
<sequence length="1902" mass="183631">MFRGGLRYNPIEVELQDPNPVATCNGNPSSRTYVATWCSIPVHLHVLTFVKRPNPIAPLPGPNSPHPTVAAALDAPPPVQANMVTQPDMIAIATEVETALVALIAEPSPQVLPVLACAKVTCRAHISSPGDDHVTQRILAEVHVATPRVPGLVPLSQWLQERWPACQVEDAAAVAAAHRSGAVPAAGQGQAPGQGPSHGQGRSEPHGQGQGQGQGQQQRQHAQPQPGPHTAVASASKPVHAAASHAGSTGAASHAPTHTLAATGPPPPTPLPASQRHFATAPGPVPSAAAAAVPVPVPMPPLPLPPKATAAMALHGLEPAVGLTGPPPLPPALLAQRGLSPSTSHSAKSQQQPHPPAASGAVAPPPRPISSGDGSSVVDEPGAPTASLLPTAAGGIAGVAPGAVTAAAPRTRSGPLGSSGSASQVPDLGVAAGAVPAAGSRDTTGGSAQAVAEGTQPQPEPSSPRAFGTAAVSGPGGSAPTAATARPGAAAALGSGAAGFGCFGCFAGGTGHDSEGSGPVAVGPLAKEAAAGMRAVTRPAEAMQPAQAGVTVGPLAPSGRAVLPPAVSRRLLAPAAGSSIGSGTGGAPGAGGGGSGARPYGRSALPLPPPPPLQPLLPVTDALEVLICVAEVLRALHRRGLTHGAVSPKTVQLQVTPPPPDIQALLKRGTRLHGRGHRYGREQAQPQAQGQGQGQTAVAQGQGQGAAPGQTAVTADAKQQQEHAGAAAGPGLGLSPPAERPIGQKAEAECAALATANTAGQSTAAASAGLAQAPAGVVTANATGDNGNPVVQRQVSAAESVATPTAHGAASKPASGAAGAVSGGAGAPRPPALQLTPLAQGSGTASSGGRGSLGSTGGFGKQMASPFRQPMPESVADPALAAFLDSGSTETKSRQTLAQVVAALGGVPRANHRGGAAGAGGAGAAGSSAAAAGGSIGGSGRTVGSASGPSGTGSMLTALLLGSAAVKSNASASEAVMVTAALPSSILDSAAAAAAASASSARTHTGAGVLGSSEAHGARQGPASPTPPLSRPVATGRVRSVAASPDGGGGAAGSDGGGGGAAGSGETEARAEAGDAAAGAGDCGMDDKSDDKSSTQSLQLRPLVPRPPPGQSASSVATASLARPPPQPSKSPSPRGTTQSGRPAFHQSASTPLGSTPHLSSGVPPSVPDTFSQPGTSVPSQALSLPHSHATTGLSRTTATTPHETPTDGDDTIGSAGAAAVAVAAAADTAAAGAATSRSRSTRPRRLVTMLTLPALGPAVLQMLTWGRARPVGLPRDQLLWCAPELLNTGGLGWPILPLAPRRSGSGLATSGAGATGLDPLGPLDRSLGTMRSHRMGGGTHRSGRDREGGRDKGGNVQFTAGGFMSGPGPGEGSYTYGAGLNSSLGGNRRFRLAAALLMGHDPSGAASSVYGVTPSCDVYSVGLLMWHLVTGQVPFDHLTTQEVVRAKELGSLDEQLPFSPELPLAYIALARRCWSAAPVQRPAMRSVLAELRSLRCQLLGQPQPYESPSSGFGFGFGLGLGRSSSMGDFTGDSRLSFTLSLALSSRDFSGDDYALARPPLELAFGAGARSEHGGSAVSASGGSGGPPPPPSLQAALPPGLLSALTAPRTIGGGGGGAGSGAGASRRGGGGSNALIDDESDRFTDTDRFTDQAETEHSTALSSPPTAGTPSGGGGAIMRSGSGAGGSRRNLPSAASLTRSFRMMRRGGGGSHTGGRRTTGGGGGGGGAGDTQSSPAQGAGAPPGGGGSGVYTSASVTSKFHSGGVGGGRASSGVSAGLMAGFSPGGSARASDSNSTAATPPGGGGSDRSINSTTAIVAAAGGSAAHAAGISSPVTSSNAGCPGGGTMVGTLGAVPMRSVPPGGGGGGGGGAGGAGSEASGEASSAAPPQAASAGSNVRAALH</sequence>
<evidence type="ECO:0000313" key="3">
    <source>
        <dbReference type="EMBL" id="KAG2450718.1"/>
    </source>
</evidence>
<dbReference type="EMBL" id="JAEHOD010000010">
    <property type="protein sequence ID" value="KAG2450718.1"/>
    <property type="molecule type" value="Genomic_DNA"/>
</dbReference>
<feature type="compositionally biased region" description="Gly residues" evidence="1">
    <location>
        <begin position="1611"/>
        <end position="1632"/>
    </location>
</feature>
<name>A0A835WMV3_9CHLO</name>
<dbReference type="Pfam" id="PF07714">
    <property type="entry name" value="PK_Tyr_Ser-Thr"/>
    <property type="match status" value="1"/>
</dbReference>
<feature type="compositionally biased region" description="Polar residues" evidence="1">
    <location>
        <begin position="1135"/>
        <end position="1159"/>
    </location>
</feature>
<feature type="compositionally biased region" description="Polar residues" evidence="1">
    <location>
        <begin position="340"/>
        <end position="352"/>
    </location>
</feature>
<dbReference type="InterPro" id="IPR001245">
    <property type="entry name" value="Ser-Thr/Tyr_kinase_cat_dom"/>
</dbReference>